<sequence>MNFKLLNILIITIVLYCSFKLTLANEEVYYDSTYLNSIITDPKNPCMNVVCTDQFPGQCNVRGGEIFFARNTAVGICCGVCMKHKDLDPETEPPK</sequence>
<reference evidence="2 3" key="1">
    <citation type="submission" date="2023-11" db="EMBL/GenBank/DDBJ databases">
        <title>Dfirmibasis_genome.</title>
        <authorList>
            <person name="Edelbroek B."/>
            <person name="Kjellin J."/>
            <person name="Jerlstrom-Hultqvist J."/>
            <person name="Soderbom F."/>
        </authorList>
    </citation>
    <scope>NUCLEOTIDE SEQUENCE [LARGE SCALE GENOMIC DNA]</scope>
    <source>
        <strain evidence="2 3">TNS-C-14</strain>
    </source>
</reference>
<dbReference type="AlphaFoldDB" id="A0AAN7Z1K0"/>
<organism evidence="2 3">
    <name type="scientific">Dictyostelium firmibasis</name>
    <dbReference type="NCBI Taxonomy" id="79012"/>
    <lineage>
        <taxon>Eukaryota</taxon>
        <taxon>Amoebozoa</taxon>
        <taxon>Evosea</taxon>
        <taxon>Eumycetozoa</taxon>
        <taxon>Dictyostelia</taxon>
        <taxon>Dictyosteliales</taxon>
        <taxon>Dictyosteliaceae</taxon>
        <taxon>Dictyostelium</taxon>
    </lineage>
</organism>
<evidence type="ECO:0000256" key="1">
    <source>
        <dbReference type="SAM" id="SignalP"/>
    </source>
</evidence>
<gene>
    <name evidence="2" type="ORF">RB653_000919</name>
</gene>
<evidence type="ECO:0000313" key="3">
    <source>
        <dbReference type="Proteomes" id="UP001344447"/>
    </source>
</evidence>
<evidence type="ECO:0000313" key="2">
    <source>
        <dbReference type="EMBL" id="KAK5580895.1"/>
    </source>
</evidence>
<accession>A0AAN7Z1K0</accession>
<dbReference type="EMBL" id="JAVFKY010000002">
    <property type="protein sequence ID" value="KAK5580895.1"/>
    <property type="molecule type" value="Genomic_DNA"/>
</dbReference>
<comment type="caution">
    <text evidence="2">The sequence shown here is derived from an EMBL/GenBank/DDBJ whole genome shotgun (WGS) entry which is preliminary data.</text>
</comment>
<proteinExistence type="predicted"/>
<protein>
    <submittedName>
        <fullName evidence="2">Uncharacterized protein</fullName>
    </submittedName>
</protein>
<name>A0AAN7Z1K0_9MYCE</name>
<keyword evidence="3" id="KW-1185">Reference proteome</keyword>
<keyword evidence="1" id="KW-0732">Signal</keyword>
<feature type="signal peptide" evidence="1">
    <location>
        <begin position="1"/>
        <end position="24"/>
    </location>
</feature>
<feature type="chain" id="PRO_5043047832" evidence="1">
    <location>
        <begin position="25"/>
        <end position="95"/>
    </location>
</feature>
<dbReference type="Proteomes" id="UP001344447">
    <property type="component" value="Unassembled WGS sequence"/>
</dbReference>